<feature type="compositionally biased region" description="Basic and acidic residues" evidence="1">
    <location>
        <begin position="25"/>
        <end position="38"/>
    </location>
</feature>
<accession>A0A1X7FKA3</accession>
<gene>
    <name evidence="2" type="ORF">SAMN06295900_109135</name>
</gene>
<evidence type="ECO:0000313" key="2">
    <source>
        <dbReference type="EMBL" id="SMF53628.1"/>
    </source>
</evidence>
<name>A0A1X7FKA3_TRICW</name>
<dbReference type="AlphaFoldDB" id="A0A1X7FKA3"/>
<dbReference type="RefSeq" id="WP_139831177.1">
    <property type="nucleotide sequence ID" value="NZ_BSQD01000009.1"/>
</dbReference>
<feature type="region of interest" description="Disordered" evidence="1">
    <location>
        <begin position="1"/>
        <end position="83"/>
    </location>
</feature>
<dbReference type="GeneID" id="95549813"/>
<reference evidence="3" key="1">
    <citation type="submission" date="2017-04" db="EMBL/GenBank/DDBJ databases">
        <authorList>
            <person name="Varghese N."/>
            <person name="Submissions S."/>
        </authorList>
    </citation>
    <scope>NUCLEOTIDE SEQUENCE [LARGE SCALE GENOMIC DNA]</scope>
    <source>
        <strain evidence="3">Ballard 720</strain>
    </source>
</reference>
<sequence length="83" mass="8272">MSHGSRNQQSSGERKGGGGNGEPSDAERDAAREARRQTEFSGRSPQSGSGNSLGPGTSGKQPAAGGSAGERGKSSPPRGGHSH</sequence>
<protein>
    <submittedName>
        <fullName evidence="2">Uncharacterized protein</fullName>
    </submittedName>
</protein>
<dbReference type="Proteomes" id="UP000192911">
    <property type="component" value="Unassembled WGS sequence"/>
</dbReference>
<keyword evidence="3" id="KW-1185">Reference proteome</keyword>
<evidence type="ECO:0000256" key="1">
    <source>
        <dbReference type="SAM" id="MobiDB-lite"/>
    </source>
</evidence>
<feature type="compositionally biased region" description="Polar residues" evidence="1">
    <location>
        <begin position="39"/>
        <end position="50"/>
    </location>
</feature>
<dbReference type="EMBL" id="FXAH01000009">
    <property type="protein sequence ID" value="SMF53628.1"/>
    <property type="molecule type" value="Genomic_DNA"/>
</dbReference>
<proteinExistence type="predicted"/>
<organism evidence="2 3">
    <name type="scientific">Trinickia caryophylli</name>
    <name type="common">Paraburkholderia caryophylli</name>
    <dbReference type="NCBI Taxonomy" id="28094"/>
    <lineage>
        <taxon>Bacteria</taxon>
        <taxon>Pseudomonadati</taxon>
        <taxon>Pseudomonadota</taxon>
        <taxon>Betaproteobacteria</taxon>
        <taxon>Burkholderiales</taxon>
        <taxon>Burkholderiaceae</taxon>
        <taxon>Trinickia</taxon>
    </lineage>
</organism>
<evidence type="ECO:0000313" key="3">
    <source>
        <dbReference type="Proteomes" id="UP000192911"/>
    </source>
</evidence>
<feature type="compositionally biased region" description="Polar residues" evidence="1">
    <location>
        <begin position="1"/>
        <end position="11"/>
    </location>
</feature>